<evidence type="ECO:0000259" key="1">
    <source>
        <dbReference type="Pfam" id="PF15977"/>
    </source>
</evidence>
<protein>
    <recommendedName>
        <fullName evidence="1">IprA winged helix-turn-helix domain-containing protein</fullName>
    </recommendedName>
</protein>
<dbReference type="AlphaFoldDB" id="A0A4R0GHX2"/>
<dbReference type="InterPro" id="IPR041687">
    <property type="entry name" value="HTH_46"/>
</dbReference>
<feature type="domain" description="IprA winged helix-turn-helix" evidence="1">
    <location>
        <begin position="136"/>
        <end position="202"/>
    </location>
</feature>
<name>A0A4R0GHX2_9ENTR</name>
<dbReference type="Proteomes" id="UP000291424">
    <property type="component" value="Unassembled WGS sequence"/>
</dbReference>
<dbReference type="EMBL" id="SJOO01000001">
    <property type="protein sequence ID" value="TCB94911.1"/>
    <property type="molecule type" value="Genomic_DNA"/>
</dbReference>
<organism evidence="2 3">
    <name type="scientific">Enterobacter wuhouensis</name>
    <dbReference type="NCBI Taxonomy" id="2529381"/>
    <lineage>
        <taxon>Bacteria</taxon>
        <taxon>Pseudomonadati</taxon>
        <taxon>Pseudomonadota</taxon>
        <taxon>Gammaproteobacteria</taxon>
        <taxon>Enterobacterales</taxon>
        <taxon>Enterobacteriaceae</taxon>
        <taxon>Enterobacter</taxon>
    </lineage>
</organism>
<comment type="caution">
    <text evidence="2">The sequence shown here is derived from an EMBL/GenBank/DDBJ whole genome shotgun (WGS) entry which is preliminary data.</text>
</comment>
<dbReference type="Pfam" id="PF15977">
    <property type="entry name" value="HTH_46"/>
    <property type="match status" value="1"/>
</dbReference>
<dbReference type="RefSeq" id="WP_131632476.1">
    <property type="nucleotide sequence ID" value="NZ_SJOO01000001.1"/>
</dbReference>
<proteinExistence type="predicted"/>
<evidence type="ECO:0000313" key="3">
    <source>
        <dbReference type="Proteomes" id="UP000291424"/>
    </source>
</evidence>
<accession>A0A4R0GHX2</accession>
<evidence type="ECO:0000313" key="2">
    <source>
        <dbReference type="EMBL" id="TCB94911.1"/>
    </source>
</evidence>
<gene>
    <name evidence="2" type="ORF">E0L20_02210</name>
</gene>
<sequence>MSTYTKPVHDIERLIESLKKESTRIPKNNITLKYSTENSDHCYLLHHGHVIVIRESDNVALNTETAPFIFGLSAPSMGRLGVKMMVPEDAVVSEVPKTVALDIIRKEKLWKELSFLLQYVVHRILCHCKRVSQQNSYNVVKILLSELLNEPESLRRATSVVNYISDRSIISRSGILSILSTLREGGFIEMEKGLLNAIHRLPEKF</sequence>
<reference evidence="2 3" key="1">
    <citation type="submission" date="2019-02" db="EMBL/GenBank/DDBJ databases">
        <title>The draft genome of Enterobacter spp. strains.</title>
        <authorList>
            <person name="Wang C."/>
            <person name="Feng Y."/>
            <person name="Zong Z."/>
        </authorList>
    </citation>
    <scope>NUCLEOTIDE SEQUENCE [LARGE SCALE GENOMIC DNA]</scope>
    <source>
        <strain evidence="2 3">WCHEW120002</strain>
    </source>
</reference>